<keyword evidence="2" id="KW-1185">Reference proteome</keyword>
<evidence type="ECO:0000313" key="2">
    <source>
        <dbReference type="Proteomes" id="UP000011713"/>
    </source>
</evidence>
<dbReference type="EnsemblProtists" id="HpaT802276">
    <property type="protein sequence ID" value="HpaP802276"/>
    <property type="gene ID" value="HpaG802276"/>
</dbReference>
<accession>M4B7M4</accession>
<dbReference type="HOGENOM" id="CLU_2983150_0_0_1"/>
<reference evidence="1" key="2">
    <citation type="submission" date="2015-06" db="UniProtKB">
        <authorList>
            <consortium name="EnsemblProtists"/>
        </authorList>
    </citation>
    <scope>IDENTIFICATION</scope>
    <source>
        <strain evidence="1">Emoy2</strain>
    </source>
</reference>
<dbReference type="EMBL" id="JH597876">
    <property type="status" value="NOT_ANNOTATED_CDS"/>
    <property type="molecule type" value="Genomic_DNA"/>
</dbReference>
<dbReference type="VEuPathDB" id="FungiDB:HpaG802276"/>
<sequence>MIWYILRETSDEGGSCSEKHKGRRVDRGALEFTGASYPSRPIGSMEMKIKMKKENGEK</sequence>
<dbReference type="InParanoid" id="M4B7M4"/>
<organism evidence="1 2">
    <name type="scientific">Hyaloperonospora arabidopsidis (strain Emoy2)</name>
    <name type="common">Downy mildew agent</name>
    <name type="synonym">Peronospora arabidopsidis</name>
    <dbReference type="NCBI Taxonomy" id="559515"/>
    <lineage>
        <taxon>Eukaryota</taxon>
        <taxon>Sar</taxon>
        <taxon>Stramenopiles</taxon>
        <taxon>Oomycota</taxon>
        <taxon>Peronosporomycetes</taxon>
        <taxon>Peronosporales</taxon>
        <taxon>Peronosporaceae</taxon>
        <taxon>Hyaloperonospora</taxon>
    </lineage>
</organism>
<protein>
    <submittedName>
        <fullName evidence="1">Uncharacterized protein</fullName>
    </submittedName>
</protein>
<evidence type="ECO:0000313" key="1">
    <source>
        <dbReference type="EnsemblProtists" id="HpaP802276"/>
    </source>
</evidence>
<name>M4B7M4_HYAAE</name>
<dbReference type="Proteomes" id="UP000011713">
    <property type="component" value="Unassembled WGS sequence"/>
</dbReference>
<reference evidence="2" key="1">
    <citation type="journal article" date="2010" name="Science">
        <title>Signatures of adaptation to obligate biotrophy in the Hyaloperonospora arabidopsidis genome.</title>
        <authorList>
            <person name="Baxter L."/>
            <person name="Tripathy S."/>
            <person name="Ishaque N."/>
            <person name="Boot N."/>
            <person name="Cabral A."/>
            <person name="Kemen E."/>
            <person name="Thines M."/>
            <person name="Ah-Fong A."/>
            <person name="Anderson R."/>
            <person name="Badejoko W."/>
            <person name="Bittner-Eddy P."/>
            <person name="Boore J.L."/>
            <person name="Chibucos M.C."/>
            <person name="Coates M."/>
            <person name="Dehal P."/>
            <person name="Delehaunty K."/>
            <person name="Dong S."/>
            <person name="Downton P."/>
            <person name="Dumas B."/>
            <person name="Fabro G."/>
            <person name="Fronick C."/>
            <person name="Fuerstenberg S.I."/>
            <person name="Fulton L."/>
            <person name="Gaulin E."/>
            <person name="Govers F."/>
            <person name="Hughes L."/>
            <person name="Humphray S."/>
            <person name="Jiang R.H."/>
            <person name="Judelson H."/>
            <person name="Kamoun S."/>
            <person name="Kyung K."/>
            <person name="Meijer H."/>
            <person name="Minx P."/>
            <person name="Morris P."/>
            <person name="Nelson J."/>
            <person name="Phuntumart V."/>
            <person name="Qutob D."/>
            <person name="Rehmany A."/>
            <person name="Rougon-Cardoso A."/>
            <person name="Ryden P."/>
            <person name="Torto-Alalibo T."/>
            <person name="Studholme D."/>
            <person name="Wang Y."/>
            <person name="Win J."/>
            <person name="Wood J."/>
            <person name="Clifton S.W."/>
            <person name="Rogers J."/>
            <person name="Van den Ackerveken G."/>
            <person name="Jones J.D."/>
            <person name="McDowell J.M."/>
            <person name="Beynon J."/>
            <person name="Tyler B.M."/>
        </authorList>
    </citation>
    <scope>NUCLEOTIDE SEQUENCE [LARGE SCALE GENOMIC DNA]</scope>
    <source>
        <strain evidence="2">Emoy2</strain>
    </source>
</reference>
<dbReference type="AlphaFoldDB" id="M4B7M4"/>
<proteinExistence type="predicted"/>